<evidence type="ECO:0000259" key="4">
    <source>
        <dbReference type="PROSITE" id="PS50043"/>
    </source>
</evidence>
<reference evidence="5 6" key="1">
    <citation type="submission" date="2019-10" db="EMBL/GenBank/DDBJ databases">
        <title>Dictyobacter vulcani sp. nov., within the class Ktedonobacteria, isolated from soil of volcanic Mt. Zao.</title>
        <authorList>
            <person name="Zheng Y."/>
            <person name="Wang C.M."/>
            <person name="Sakai Y."/>
            <person name="Abe K."/>
            <person name="Yokota A."/>
            <person name="Yabe S."/>
        </authorList>
    </citation>
    <scope>NUCLEOTIDE SEQUENCE [LARGE SCALE GENOMIC DNA]</scope>
    <source>
        <strain evidence="5 6">W12</strain>
    </source>
</reference>
<protein>
    <recommendedName>
        <fullName evidence="4">HTH luxR-type domain-containing protein</fullName>
    </recommendedName>
</protein>
<sequence length="61" mass="6726">MTAREVDVLRLVADGLTDVNIAHRLVLSPRTVNTHLRSIYAKLGVSSRSAATRFALENHLV</sequence>
<keyword evidence="2" id="KW-0238">DNA-binding</keyword>
<dbReference type="CDD" id="cd06170">
    <property type="entry name" value="LuxR_C_like"/>
    <property type="match status" value="1"/>
</dbReference>
<dbReference type="InterPro" id="IPR036388">
    <property type="entry name" value="WH-like_DNA-bd_sf"/>
</dbReference>
<dbReference type="InterPro" id="IPR000792">
    <property type="entry name" value="Tscrpt_reg_LuxR_C"/>
</dbReference>
<feature type="domain" description="HTH luxR-type" evidence="4">
    <location>
        <begin position="1"/>
        <end position="59"/>
    </location>
</feature>
<dbReference type="Proteomes" id="UP000326912">
    <property type="component" value="Unassembled WGS sequence"/>
</dbReference>
<evidence type="ECO:0000313" key="5">
    <source>
        <dbReference type="EMBL" id="GER90240.1"/>
    </source>
</evidence>
<keyword evidence="3" id="KW-0804">Transcription</keyword>
<keyword evidence="1" id="KW-0805">Transcription regulation</keyword>
<dbReference type="RefSeq" id="WP_233097835.1">
    <property type="nucleotide sequence ID" value="NZ_BKZW01000002.1"/>
</dbReference>
<comment type="caution">
    <text evidence="5">The sequence shown here is derived from an EMBL/GenBank/DDBJ whole genome shotgun (WGS) entry which is preliminary data.</text>
</comment>
<gene>
    <name evidence="5" type="ORF">KDW_44020</name>
</gene>
<evidence type="ECO:0000256" key="2">
    <source>
        <dbReference type="ARBA" id="ARBA00023125"/>
    </source>
</evidence>
<dbReference type="PANTHER" id="PTHR44688:SF16">
    <property type="entry name" value="DNA-BINDING TRANSCRIPTIONAL ACTIVATOR DEVR_DOSR"/>
    <property type="match status" value="1"/>
</dbReference>
<name>A0A5J4KUS4_9CHLR</name>
<evidence type="ECO:0000256" key="1">
    <source>
        <dbReference type="ARBA" id="ARBA00023015"/>
    </source>
</evidence>
<evidence type="ECO:0000313" key="6">
    <source>
        <dbReference type="Proteomes" id="UP000326912"/>
    </source>
</evidence>
<dbReference type="EMBL" id="BKZW01000002">
    <property type="protein sequence ID" value="GER90240.1"/>
    <property type="molecule type" value="Genomic_DNA"/>
</dbReference>
<dbReference type="SUPFAM" id="SSF46894">
    <property type="entry name" value="C-terminal effector domain of the bipartite response regulators"/>
    <property type="match status" value="1"/>
</dbReference>
<organism evidence="5 6">
    <name type="scientific">Dictyobacter vulcani</name>
    <dbReference type="NCBI Taxonomy" id="2607529"/>
    <lineage>
        <taxon>Bacteria</taxon>
        <taxon>Bacillati</taxon>
        <taxon>Chloroflexota</taxon>
        <taxon>Ktedonobacteria</taxon>
        <taxon>Ktedonobacterales</taxon>
        <taxon>Dictyobacteraceae</taxon>
        <taxon>Dictyobacter</taxon>
    </lineage>
</organism>
<dbReference type="Gene3D" id="1.10.10.10">
    <property type="entry name" value="Winged helix-like DNA-binding domain superfamily/Winged helix DNA-binding domain"/>
    <property type="match status" value="1"/>
</dbReference>
<proteinExistence type="predicted"/>
<dbReference type="GO" id="GO:0003677">
    <property type="term" value="F:DNA binding"/>
    <property type="evidence" value="ECO:0007669"/>
    <property type="project" value="UniProtKB-KW"/>
</dbReference>
<dbReference type="PRINTS" id="PR00038">
    <property type="entry name" value="HTHLUXR"/>
</dbReference>
<dbReference type="Pfam" id="PF00196">
    <property type="entry name" value="GerE"/>
    <property type="match status" value="1"/>
</dbReference>
<dbReference type="SMART" id="SM00421">
    <property type="entry name" value="HTH_LUXR"/>
    <property type="match status" value="1"/>
</dbReference>
<dbReference type="PANTHER" id="PTHR44688">
    <property type="entry name" value="DNA-BINDING TRANSCRIPTIONAL ACTIVATOR DEVR_DOSR"/>
    <property type="match status" value="1"/>
</dbReference>
<evidence type="ECO:0000256" key="3">
    <source>
        <dbReference type="ARBA" id="ARBA00023163"/>
    </source>
</evidence>
<keyword evidence="6" id="KW-1185">Reference proteome</keyword>
<accession>A0A5J4KUS4</accession>
<dbReference type="GO" id="GO:0006355">
    <property type="term" value="P:regulation of DNA-templated transcription"/>
    <property type="evidence" value="ECO:0007669"/>
    <property type="project" value="InterPro"/>
</dbReference>
<dbReference type="AlphaFoldDB" id="A0A5J4KUS4"/>
<dbReference type="PROSITE" id="PS50043">
    <property type="entry name" value="HTH_LUXR_2"/>
    <property type="match status" value="1"/>
</dbReference>
<dbReference type="InterPro" id="IPR016032">
    <property type="entry name" value="Sig_transdc_resp-reg_C-effctor"/>
</dbReference>